<feature type="binding site" evidence="10">
    <location>
        <begin position="87"/>
        <end position="89"/>
    </location>
    <ligand>
        <name>ATP</name>
        <dbReference type="ChEBI" id="CHEBI:30616"/>
    </ligand>
</feature>
<feature type="active site" description="Proton acceptor" evidence="9">
    <location>
        <position position="132"/>
    </location>
</feature>
<keyword evidence="5 12" id="KW-0418">Kinase</keyword>
<evidence type="ECO:0000256" key="11">
    <source>
        <dbReference type="PIRSR" id="PIRSR630616-3"/>
    </source>
</evidence>
<dbReference type="PROSITE" id="PS50011">
    <property type="entry name" value="PROTEIN_KINASE_DOM"/>
    <property type="match status" value="1"/>
</dbReference>
<proteinExistence type="inferred from homology"/>
<dbReference type="GO" id="GO:0005524">
    <property type="term" value="F:ATP binding"/>
    <property type="evidence" value="ECO:0007669"/>
    <property type="project" value="UniProtKB-UniRule"/>
</dbReference>
<organism evidence="13 14">
    <name type="scientific">Sarcoptes scabiei</name>
    <name type="common">Itch mite</name>
    <name type="synonym">Acarus scabiei</name>
    <dbReference type="NCBI Taxonomy" id="52283"/>
    <lineage>
        <taxon>Eukaryota</taxon>
        <taxon>Metazoa</taxon>
        <taxon>Ecdysozoa</taxon>
        <taxon>Arthropoda</taxon>
        <taxon>Chelicerata</taxon>
        <taxon>Arachnida</taxon>
        <taxon>Acari</taxon>
        <taxon>Acariformes</taxon>
        <taxon>Sarcoptiformes</taxon>
        <taxon>Astigmata</taxon>
        <taxon>Psoroptidia</taxon>
        <taxon>Sarcoptoidea</taxon>
        <taxon>Sarcoptidae</taxon>
        <taxon>Sarcoptinae</taxon>
        <taxon>Sarcoptes</taxon>
    </lineage>
</organism>
<dbReference type="PANTHER" id="PTHR24350">
    <property type="entry name" value="SERINE/THREONINE-PROTEIN KINASE IAL-RELATED"/>
    <property type="match status" value="1"/>
</dbReference>
<evidence type="ECO:0000256" key="9">
    <source>
        <dbReference type="PIRSR" id="PIRSR630616-1"/>
    </source>
</evidence>
<dbReference type="SUPFAM" id="SSF56112">
    <property type="entry name" value="Protein kinase-like (PK-like)"/>
    <property type="match status" value="1"/>
</dbReference>
<dbReference type="InterPro" id="IPR000719">
    <property type="entry name" value="Prot_kinase_dom"/>
</dbReference>
<dbReference type="Gene3D" id="1.10.510.10">
    <property type="entry name" value="Transferase(Phosphotransferase) domain 1"/>
    <property type="match status" value="1"/>
</dbReference>
<evidence type="ECO:0000256" key="3">
    <source>
        <dbReference type="ARBA" id="ARBA00022679"/>
    </source>
</evidence>
<dbReference type="GO" id="GO:0030496">
    <property type="term" value="C:midbody"/>
    <property type="evidence" value="ECO:0007669"/>
    <property type="project" value="UniProtKB-SubCell"/>
</dbReference>
<dbReference type="SMART" id="SM00220">
    <property type="entry name" value="S_TKc"/>
    <property type="match status" value="1"/>
</dbReference>
<dbReference type="InterPro" id="IPR030616">
    <property type="entry name" value="Aur-like"/>
</dbReference>
<sequence length="266" mass="31222">MVGLTLNDFYIGKRLARGKNGNVYLAKTKRFNYLVAIKALDKRILIQNQMQLQLKREIEIHFKLCHVNIIKAFDYFYDSQRIYLVMEYAPKGELFNLLQKVGRFNDCTASRIMAQVINAVRYFHRMNILHRDIKPENILISYGGVIKLSDFGWSIQSDQVRRTLCGTIAYMAPEITQCLPYNRSVDLWCLGVLAYELLVGSTPFYQNKFNFGIIENYDFQVPSYVSPYAKVFIENLLRIEPGERMSLRNCQNHEWIKLYDKLDLLK</sequence>
<dbReference type="GO" id="GO:0030261">
    <property type="term" value="P:chromosome condensation"/>
    <property type="evidence" value="ECO:0007669"/>
    <property type="project" value="UniProtKB-ARBA"/>
</dbReference>
<feature type="binding site" evidence="10">
    <location>
        <position position="38"/>
    </location>
    <ligand>
        <name>ATP</name>
        <dbReference type="ChEBI" id="CHEBI:30616"/>
    </ligand>
</feature>
<name>A0A132A1L1_SARSC</name>
<dbReference type="VEuPathDB" id="VectorBase:SSCA003325"/>
<dbReference type="FunFam" id="3.30.200.20:FF:000042">
    <property type="entry name" value="Aurora kinase A"/>
    <property type="match status" value="1"/>
</dbReference>
<comment type="caution">
    <text evidence="13">The sequence shown here is derived from an EMBL/GenBank/DDBJ whole genome shotgun (WGS) entry which is preliminary data.</text>
</comment>
<dbReference type="GO" id="GO:0032506">
    <property type="term" value="P:cytokinetic process"/>
    <property type="evidence" value="ECO:0007669"/>
    <property type="project" value="UniProtKB-ARBA"/>
</dbReference>
<evidence type="ECO:0000256" key="10">
    <source>
        <dbReference type="PIRSR" id="PIRSR630616-2"/>
    </source>
</evidence>
<keyword evidence="4 10" id="KW-0547">Nucleotide-binding</keyword>
<dbReference type="InterPro" id="IPR011009">
    <property type="entry name" value="Kinase-like_dom_sf"/>
</dbReference>
<dbReference type="InterPro" id="IPR008271">
    <property type="entry name" value="Ser/Thr_kinase_AS"/>
</dbReference>
<comment type="catalytic activity">
    <reaction evidence="8 12">
        <text>L-seryl-[protein] + ATP = O-phospho-L-seryl-[protein] + ADP + H(+)</text>
        <dbReference type="Rhea" id="RHEA:17989"/>
        <dbReference type="Rhea" id="RHEA-COMP:9863"/>
        <dbReference type="Rhea" id="RHEA-COMP:11604"/>
        <dbReference type="ChEBI" id="CHEBI:15378"/>
        <dbReference type="ChEBI" id="CHEBI:29999"/>
        <dbReference type="ChEBI" id="CHEBI:30616"/>
        <dbReference type="ChEBI" id="CHEBI:83421"/>
        <dbReference type="ChEBI" id="CHEBI:456216"/>
        <dbReference type="EC" id="2.7.11.1"/>
    </reaction>
</comment>
<evidence type="ECO:0000256" key="12">
    <source>
        <dbReference type="RuleBase" id="RU367134"/>
    </source>
</evidence>
<keyword evidence="3 12" id="KW-0808">Transferase</keyword>
<feature type="binding site" evidence="10">
    <location>
        <position position="150"/>
    </location>
    <ligand>
        <name>ATP</name>
        <dbReference type="ChEBI" id="CHEBI:30616"/>
    </ligand>
</feature>
<evidence type="ECO:0000256" key="6">
    <source>
        <dbReference type="ARBA" id="ARBA00022840"/>
    </source>
</evidence>
<accession>A0A132A1L1</accession>
<dbReference type="PROSITE" id="PS00108">
    <property type="entry name" value="PROTEIN_KINASE_ST"/>
    <property type="match status" value="1"/>
</dbReference>
<comment type="similarity">
    <text evidence="12">Belongs to the protein kinase superfamily. Ser/Thr protein kinase family. Aurora subfamily.</text>
</comment>
<evidence type="ECO:0000256" key="4">
    <source>
        <dbReference type="ARBA" id="ARBA00022741"/>
    </source>
</evidence>
<evidence type="ECO:0000313" key="13">
    <source>
        <dbReference type="EMBL" id="KPM04230.1"/>
    </source>
</evidence>
<dbReference type="FunFam" id="1.10.510.10:FF:000235">
    <property type="entry name" value="Serine/threonine-protein kinase ark1"/>
    <property type="match status" value="1"/>
</dbReference>
<evidence type="ECO:0000256" key="7">
    <source>
        <dbReference type="ARBA" id="ARBA00047899"/>
    </source>
</evidence>
<evidence type="ECO:0000256" key="8">
    <source>
        <dbReference type="ARBA" id="ARBA00048679"/>
    </source>
</evidence>
<keyword evidence="2 12" id="KW-0723">Serine/threonine-protein kinase</keyword>
<dbReference type="EC" id="2.7.11.1" evidence="12"/>
<dbReference type="GO" id="GO:0004674">
    <property type="term" value="F:protein serine/threonine kinase activity"/>
    <property type="evidence" value="ECO:0007669"/>
    <property type="project" value="UniProtKB-KW"/>
</dbReference>
<keyword evidence="6 10" id="KW-0067">ATP-binding</keyword>
<dbReference type="CDD" id="cd14007">
    <property type="entry name" value="STKc_Aurora"/>
    <property type="match status" value="1"/>
</dbReference>
<dbReference type="OrthoDB" id="377346at2759"/>
<evidence type="ECO:0000256" key="2">
    <source>
        <dbReference type="ARBA" id="ARBA00022527"/>
    </source>
</evidence>
<reference evidence="13 14" key="1">
    <citation type="journal article" date="2015" name="Parasit. Vectors">
        <title>Draft genome of the scabies mite.</title>
        <authorList>
            <person name="Rider S.D.Jr."/>
            <person name="Morgan M.S."/>
            <person name="Arlian L.G."/>
        </authorList>
    </citation>
    <scope>NUCLEOTIDE SEQUENCE [LARGE SCALE GENOMIC DNA]</scope>
    <source>
        <strain evidence="13">Arlian Lab</strain>
    </source>
</reference>
<dbReference type="GO" id="GO:0000070">
    <property type="term" value="P:mitotic sister chromatid segregation"/>
    <property type="evidence" value="ECO:0007669"/>
    <property type="project" value="UniProtKB-ARBA"/>
</dbReference>
<evidence type="ECO:0000256" key="1">
    <source>
        <dbReference type="ARBA" id="ARBA00004214"/>
    </source>
</evidence>
<comment type="subcellular location">
    <subcellularLocation>
        <location evidence="1">Midbody</location>
    </subcellularLocation>
</comment>
<feature type="cross-link" description="Glycyl lysine isopeptide (Lys-Gly) (interchain with G-Cter in SUMO2)" evidence="11">
    <location>
        <position position="134"/>
    </location>
</feature>
<evidence type="ECO:0000256" key="5">
    <source>
        <dbReference type="ARBA" id="ARBA00022777"/>
    </source>
</evidence>
<protein>
    <recommendedName>
        <fullName evidence="12">Aurora kinase</fullName>
        <ecNumber evidence="12">2.7.11.1</ecNumber>
    </recommendedName>
</protein>
<dbReference type="Pfam" id="PF00069">
    <property type="entry name" value="Pkinase"/>
    <property type="match status" value="1"/>
</dbReference>
<feature type="binding site" evidence="10">
    <location>
        <position position="19"/>
    </location>
    <ligand>
        <name>ATP</name>
        <dbReference type="ChEBI" id="CHEBI:30616"/>
    </ligand>
</feature>
<evidence type="ECO:0000313" key="14">
    <source>
        <dbReference type="Proteomes" id="UP000616769"/>
    </source>
</evidence>
<dbReference type="AlphaFoldDB" id="A0A132A1L1"/>
<dbReference type="GO" id="GO:0006325">
    <property type="term" value="P:chromatin organization"/>
    <property type="evidence" value="ECO:0007669"/>
    <property type="project" value="UniProtKB-ARBA"/>
</dbReference>
<dbReference type="EMBL" id="JXLN01007816">
    <property type="protein sequence ID" value="KPM04230.1"/>
    <property type="molecule type" value="Genomic_DNA"/>
</dbReference>
<feature type="binding site" evidence="10">
    <location>
        <begin position="136"/>
        <end position="137"/>
    </location>
    <ligand>
        <name>ATP</name>
        <dbReference type="ChEBI" id="CHEBI:30616"/>
    </ligand>
</feature>
<gene>
    <name evidence="13" type="ORF">QR98_0026730</name>
</gene>
<comment type="catalytic activity">
    <reaction evidence="7 12">
        <text>L-threonyl-[protein] + ATP = O-phospho-L-threonyl-[protein] + ADP + H(+)</text>
        <dbReference type="Rhea" id="RHEA:46608"/>
        <dbReference type="Rhea" id="RHEA-COMP:11060"/>
        <dbReference type="Rhea" id="RHEA-COMP:11605"/>
        <dbReference type="ChEBI" id="CHEBI:15378"/>
        <dbReference type="ChEBI" id="CHEBI:30013"/>
        <dbReference type="ChEBI" id="CHEBI:30616"/>
        <dbReference type="ChEBI" id="CHEBI:61977"/>
        <dbReference type="ChEBI" id="CHEBI:456216"/>
        <dbReference type="EC" id="2.7.11.1"/>
    </reaction>
</comment>
<dbReference type="Proteomes" id="UP000616769">
    <property type="component" value="Unassembled WGS sequence"/>
</dbReference>